<dbReference type="Proteomes" id="UP000078492">
    <property type="component" value="Unassembled WGS sequence"/>
</dbReference>
<dbReference type="Pfam" id="PF16201">
    <property type="entry name" value="NopRA1"/>
    <property type="match status" value="1"/>
</dbReference>
<organism evidence="4 5">
    <name type="scientific">Trachymyrmex cornetzi</name>
    <dbReference type="NCBI Taxonomy" id="471704"/>
    <lineage>
        <taxon>Eukaryota</taxon>
        <taxon>Metazoa</taxon>
        <taxon>Ecdysozoa</taxon>
        <taxon>Arthropoda</taxon>
        <taxon>Hexapoda</taxon>
        <taxon>Insecta</taxon>
        <taxon>Pterygota</taxon>
        <taxon>Neoptera</taxon>
        <taxon>Endopterygota</taxon>
        <taxon>Hymenoptera</taxon>
        <taxon>Apocrita</taxon>
        <taxon>Aculeata</taxon>
        <taxon>Formicoidea</taxon>
        <taxon>Formicidae</taxon>
        <taxon>Myrmicinae</taxon>
        <taxon>Trachymyrmex</taxon>
    </lineage>
</organism>
<feature type="domain" description="URB1 C-terminal" evidence="3">
    <location>
        <begin position="1706"/>
        <end position="1900"/>
    </location>
</feature>
<dbReference type="InterPro" id="IPR032436">
    <property type="entry name" value="URB1_C"/>
</dbReference>
<dbReference type="GO" id="GO:0000463">
    <property type="term" value="P:maturation of LSU-rRNA from tricistronic rRNA transcript (SSU-rRNA, 5.8S rRNA, LSU-rRNA)"/>
    <property type="evidence" value="ECO:0007669"/>
    <property type="project" value="TreeGrafter"/>
</dbReference>
<name>A0A151IRI6_9HYME</name>
<evidence type="ECO:0000259" key="3">
    <source>
        <dbReference type="Pfam" id="PF16201"/>
    </source>
</evidence>
<dbReference type="PANTHER" id="PTHR13500:SF0">
    <property type="entry name" value="NUCLEOLAR PRE-RIBOSOMAL-ASSOCIATED PROTEIN 1"/>
    <property type="match status" value="1"/>
</dbReference>
<dbReference type="STRING" id="471704.A0A151IRI6"/>
<dbReference type="InterPro" id="IPR021714">
    <property type="entry name" value="URB1_N"/>
</dbReference>
<dbReference type="EMBL" id="KQ981126">
    <property type="protein sequence ID" value="KYN09306.1"/>
    <property type="molecule type" value="Genomic_DNA"/>
</dbReference>
<evidence type="ECO:0000259" key="2">
    <source>
        <dbReference type="Pfam" id="PF11707"/>
    </source>
</evidence>
<dbReference type="GO" id="GO:0005730">
    <property type="term" value="C:nucleolus"/>
    <property type="evidence" value="ECO:0007669"/>
    <property type="project" value="TreeGrafter"/>
</dbReference>
<dbReference type="InterPro" id="IPR039844">
    <property type="entry name" value="URB1"/>
</dbReference>
<evidence type="ECO:0000313" key="5">
    <source>
        <dbReference type="Proteomes" id="UP000078492"/>
    </source>
</evidence>
<evidence type="ECO:0000256" key="1">
    <source>
        <dbReference type="SAM" id="MobiDB-lite"/>
    </source>
</evidence>
<proteinExistence type="predicted"/>
<dbReference type="PANTHER" id="PTHR13500">
    <property type="entry name" value="NUCLEOLAR PRERIBOSOMAL-ASSOCIATED PROTEIN 1"/>
    <property type="match status" value="1"/>
</dbReference>
<protein>
    <submittedName>
        <fullName evidence="4">Nucleolar pre-ribosomal-associated protein 1</fullName>
    </submittedName>
</protein>
<dbReference type="KEGG" id="tcz:108769882"/>
<dbReference type="Pfam" id="PF11707">
    <property type="entry name" value="Npa1"/>
    <property type="match status" value="1"/>
</dbReference>
<feature type="compositionally biased region" description="Basic and acidic residues" evidence="1">
    <location>
        <begin position="39"/>
        <end position="56"/>
    </location>
</feature>
<gene>
    <name evidence="4" type="ORF">ALC57_18576</name>
</gene>
<evidence type="ECO:0000313" key="4">
    <source>
        <dbReference type="EMBL" id="KYN09306.1"/>
    </source>
</evidence>
<reference evidence="4 5" key="1">
    <citation type="submission" date="2015-09" db="EMBL/GenBank/DDBJ databases">
        <title>Trachymyrmex cornetzi WGS genome.</title>
        <authorList>
            <person name="Nygaard S."/>
            <person name="Hu H."/>
            <person name="Boomsma J."/>
            <person name="Zhang G."/>
        </authorList>
    </citation>
    <scope>NUCLEOTIDE SEQUENCE [LARGE SCALE GENOMIC DNA]</scope>
    <source>
        <strain evidence="4">Tcor2-1</strain>
        <tissue evidence="4">Whole body</tissue>
    </source>
</reference>
<dbReference type="GO" id="GO:0000466">
    <property type="term" value="P:maturation of 5.8S rRNA from tricistronic rRNA transcript (SSU-rRNA, 5.8S rRNA, LSU-rRNA)"/>
    <property type="evidence" value="ECO:0007669"/>
    <property type="project" value="TreeGrafter"/>
</dbReference>
<feature type="domain" description="URB1 N-terminal" evidence="2">
    <location>
        <begin position="112"/>
        <end position="429"/>
    </location>
</feature>
<dbReference type="OrthoDB" id="72892at2759"/>
<keyword evidence="5" id="KW-1185">Reference proteome</keyword>
<accession>A0A151IRI6</accession>
<feature type="region of interest" description="Disordered" evidence="1">
    <location>
        <begin position="1"/>
        <end position="56"/>
    </location>
</feature>
<sequence length="1963" mass="223724">MDDTVGKPKKARKWTSKNETETSTKKAKINGSIEEAVEYDVKRQNDDSDNKNDTKDAVCDDRQDIFNGQSLRTLFSSSNNLAALRKFVTICNENKERDLAAEYLHTGGSVFEVLRLLESSDKKSTSIATTVFSATHILLMRILTECPQYLNNAIEACRHLLNSYMSIVYSMLSIQSNTKQRKVILKLLAAIVSLDSSLSRELLIHLSLQQQTLESLVQQTKPMDSQSVRICFIHFVLAFLVEGNTLVIRTLLDKRNLLCCIFSELLYDSKDIVTLVLTTVKTYVLENNGISKTTKLHVFSTSTVLNLISLYNWKGPNNWPKNKTHSCDDSENFLADKEVISDVVHEFLVTLLTSHRYGIIFHDRTLGSSRNKHNQLVHTALQNLEKPWEHEKPSDLIVRIMSACPDLIRSQYNVVESFLEPRVSSKWVCLLKFIGKIVKSINPFNSIKTCSVELKMNNLINALLSLTVPSAIVKVAILPGLDHDNLSVRHEALSLLLTMTNQLKAISLATKEFYKTSTIQNQITHFILKIVPSLETILRMWNRAFEKDTDIKVSENAENIQSPELMDHLDTILNVFHSYQDICPELLDISTNLQSNLLLSSLNNLQEEGTIKMEKVNRMKVKTIQFLLALDSSILAPKEKAFKEALVFLISLIRQKDSSPDSYNAIRTLLHTTGLFETCEDQLDIWINGFSVVADSEENEQLTQWFMSILESAIKHIDKYINIITQAEGAINDQIANFNVKKAEDIINELFDKANKITNPCQEEFSAVGSSLINGQFSFDERKVDTIDNSFKFNQENSKDTIKSTKCITQKNDQVTNFDTMGIEDVINRLLDKANPNKNNPQKILSISISSLTNEFTNFDETNEAIDTSFNNFGKENPCRMQACTAVSPLLCCALQKMSKKNNKIISQDCTTILAYLSYVMVHTLHYQVVPDLLVYMTKHLTNLPIYKYLQNWSNSKQPISLKHKLPSLRLLYKLSNMLLADSKMDVTEFSKLFNDGHSTYCFKYGDKEVTIKHSLSLYDVKTLLKMTVFYLTQLAQSKILRQAQNENCKLVLVFLLNMPQSIESNKKNAVILEENARCIFTHPILLHHFSPFCGETSKDSVEYMIVETILKICESISHLCEKHNAGICNIFFAFRSKFLTQLENIIEKNSLEACTNNYDIAIELLKILQLESKDIASLLFALMKLEKSTFISSDKQNLSVFGHIVSVLLDMYCDKESGLHDILNEQFVEKFSLHLIYLKSSKTNHVDGWEKALTRYLSTFSHNISGISTNTFAQLLTKSITASTVQLITTLITKNTRLISSLVKYFLKIENVKQGDVVFPILGSSLKYKWNEKFLQSLYGRYGSDIAAYITEPRNPVPWIEENAAAIVYLIESTFDLALCERICDTVSQNGDKLDMVSICFVQLLESVYKRYENLVTTKKKPLMDLIRVLLHIMTLTLKKESKNLQKIKILCGKLNDVVIRLKEMEDNFIFSSLSKSYSWPQFTRFSLKLGLKDAKDEATQSDVLKTLSNLCDIAYGDNIDNEYAKTLFEMTTSHSEFVNIMLGSSFVKGALVELLRILTQKNHSVMTVSHVPLYLAAYNATLCHVDQRILQILQYYETHNVKLQQYWPYLWGSAAATRYSIKGETDTVLWRQPSTSEVFNLFNKDIVNETIKNYPIHRTMKNNELHIHENSNVYDPAFYLPLLCTLLAENNIVACYKVNQSGALALVLAACCSDSNDIRMTAYTIISRYYFHLEASKSKEKLLWMRLIDALRNGIFSLKCQLKDVRLSCLMTTFLARASLIATQPLHPLYSPLHTFLMAKTALDLNTIPELLQLLHSSHVDHNAHRYWILENIRDGMKGDNDVNIALKCMLFKILLDFYICVLSDAKTKKLILEVIASTTKIPKASLLLARGYGILPWLHEIVNHSDICEAKIEIIITIIENLLNTLNSSVQDVNHYKSVLFNILLLLQMYLKNRHKVCPM</sequence>